<feature type="region of interest" description="Disordered" evidence="6">
    <location>
        <begin position="1"/>
        <end position="21"/>
    </location>
</feature>
<dbReference type="AlphaFoldDB" id="A0A1E3NTM1"/>
<accession>A0A1E3NTM1</accession>
<keyword evidence="5 7" id="KW-0472">Membrane</keyword>
<sequence>GSKQRGGYSSSAHEMAQLESQSEETVSLMKDKIGALRELSVAMGTEINKSKRNLVELGEDMGVSSERIRYNMNRMRRFVERSGVGWKVWLGFAAVVMWCFLWVWL</sequence>
<proteinExistence type="predicted"/>
<evidence type="ECO:0000256" key="5">
    <source>
        <dbReference type="ARBA" id="ARBA00023136"/>
    </source>
</evidence>
<keyword evidence="9" id="KW-1185">Reference proteome</keyword>
<dbReference type="RefSeq" id="XP_019020630.1">
    <property type="nucleotide sequence ID" value="XM_019162152.1"/>
</dbReference>
<organism evidence="8 9">
    <name type="scientific">Pichia membranifaciens NRRL Y-2026</name>
    <dbReference type="NCBI Taxonomy" id="763406"/>
    <lineage>
        <taxon>Eukaryota</taxon>
        <taxon>Fungi</taxon>
        <taxon>Dikarya</taxon>
        <taxon>Ascomycota</taxon>
        <taxon>Saccharomycotina</taxon>
        <taxon>Pichiomycetes</taxon>
        <taxon>Pichiales</taxon>
        <taxon>Pichiaceae</taxon>
        <taxon>Pichia</taxon>
    </lineage>
</organism>
<dbReference type="Gene3D" id="1.20.5.110">
    <property type="match status" value="1"/>
</dbReference>
<evidence type="ECO:0000256" key="3">
    <source>
        <dbReference type="ARBA" id="ARBA00022692"/>
    </source>
</evidence>
<dbReference type="OrthoDB" id="261831at2759"/>
<keyword evidence="2" id="KW-0813">Transport</keyword>
<evidence type="ECO:0000256" key="4">
    <source>
        <dbReference type="ARBA" id="ARBA00022989"/>
    </source>
</evidence>
<dbReference type="STRING" id="763406.A0A1E3NTM1"/>
<keyword evidence="4 7" id="KW-1133">Transmembrane helix</keyword>
<evidence type="ECO:0008006" key="10">
    <source>
        <dbReference type="Google" id="ProtNLM"/>
    </source>
</evidence>
<dbReference type="PANTHER" id="PTHR12791">
    <property type="entry name" value="GOLGI SNARE BET1-RELATED"/>
    <property type="match status" value="1"/>
</dbReference>
<evidence type="ECO:0000256" key="2">
    <source>
        <dbReference type="ARBA" id="ARBA00022448"/>
    </source>
</evidence>
<reference evidence="8 9" key="1">
    <citation type="journal article" date="2016" name="Proc. Natl. Acad. Sci. U.S.A.">
        <title>Comparative genomics of biotechnologically important yeasts.</title>
        <authorList>
            <person name="Riley R."/>
            <person name="Haridas S."/>
            <person name="Wolfe K.H."/>
            <person name="Lopes M.R."/>
            <person name="Hittinger C.T."/>
            <person name="Goeker M."/>
            <person name="Salamov A.A."/>
            <person name="Wisecaver J.H."/>
            <person name="Long T.M."/>
            <person name="Calvey C.H."/>
            <person name="Aerts A.L."/>
            <person name="Barry K.W."/>
            <person name="Choi C."/>
            <person name="Clum A."/>
            <person name="Coughlan A.Y."/>
            <person name="Deshpande S."/>
            <person name="Douglass A.P."/>
            <person name="Hanson S.J."/>
            <person name="Klenk H.-P."/>
            <person name="LaButti K.M."/>
            <person name="Lapidus A."/>
            <person name="Lindquist E.A."/>
            <person name="Lipzen A.M."/>
            <person name="Meier-Kolthoff J.P."/>
            <person name="Ohm R.A."/>
            <person name="Otillar R.P."/>
            <person name="Pangilinan J.L."/>
            <person name="Peng Y."/>
            <person name="Rokas A."/>
            <person name="Rosa C.A."/>
            <person name="Scheuner C."/>
            <person name="Sibirny A.A."/>
            <person name="Slot J.C."/>
            <person name="Stielow J.B."/>
            <person name="Sun H."/>
            <person name="Kurtzman C.P."/>
            <person name="Blackwell M."/>
            <person name="Grigoriev I.V."/>
            <person name="Jeffries T.W."/>
        </authorList>
    </citation>
    <scope>NUCLEOTIDE SEQUENCE [LARGE SCALE GENOMIC DNA]</scope>
    <source>
        <strain evidence="8 9">NRRL Y-2026</strain>
    </source>
</reference>
<dbReference type="SUPFAM" id="SSF58038">
    <property type="entry name" value="SNARE fusion complex"/>
    <property type="match status" value="1"/>
</dbReference>
<evidence type="ECO:0000256" key="7">
    <source>
        <dbReference type="SAM" id="Phobius"/>
    </source>
</evidence>
<evidence type="ECO:0000313" key="9">
    <source>
        <dbReference type="Proteomes" id="UP000094455"/>
    </source>
</evidence>
<comment type="subcellular location">
    <subcellularLocation>
        <location evidence="1">Membrane</location>
        <topology evidence="1">Single-pass membrane protein</topology>
    </subcellularLocation>
</comment>
<feature type="transmembrane region" description="Helical" evidence="7">
    <location>
        <begin position="84"/>
        <end position="104"/>
    </location>
</feature>
<protein>
    <recommendedName>
        <fullName evidence="10">t-SNARE coiled-coil homology domain-containing protein</fullName>
    </recommendedName>
</protein>
<dbReference type="Proteomes" id="UP000094455">
    <property type="component" value="Unassembled WGS sequence"/>
</dbReference>
<feature type="non-terminal residue" evidence="8">
    <location>
        <position position="1"/>
    </location>
</feature>
<evidence type="ECO:0000256" key="1">
    <source>
        <dbReference type="ARBA" id="ARBA00004167"/>
    </source>
</evidence>
<evidence type="ECO:0000313" key="8">
    <source>
        <dbReference type="EMBL" id="ODQ49517.1"/>
    </source>
</evidence>
<feature type="non-terminal residue" evidence="8">
    <location>
        <position position="105"/>
    </location>
</feature>
<dbReference type="GO" id="GO:0016020">
    <property type="term" value="C:membrane"/>
    <property type="evidence" value="ECO:0007669"/>
    <property type="project" value="UniProtKB-SubCell"/>
</dbReference>
<evidence type="ECO:0000256" key="6">
    <source>
        <dbReference type="SAM" id="MobiDB-lite"/>
    </source>
</evidence>
<gene>
    <name evidence="8" type="ORF">PICMEDRAFT_20144</name>
</gene>
<name>A0A1E3NTM1_9ASCO</name>
<keyword evidence="3 7" id="KW-0812">Transmembrane</keyword>
<dbReference type="GeneID" id="30178839"/>
<dbReference type="EMBL" id="KV454001">
    <property type="protein sequence ID" value="ODQ49517.1"/>
    <property type="molecule type" value="Genomic_DNA"/>
</dbReference>